<dbReference type="InterPro" id="IPR036388">
    <property type="entry name" value="WH-like_DNA-bd_sf"/>
</dbReference>
<proteinExistence type="predicted"/>
<dbReference type="Gene3D" id="1.10.10.10">
    <property type="entry name" value="Winged helix-like DNA-binding domain superfamily/Winged helix DNA-binding domain"/>
    <property type="match status" value="1"/>
</dbReference>
<dbReference type="Proteomes" id="UP000283530">
    <property type="component" value="Unassembled WGS sequence"/>
</dbReference>
<dbReference type="PROSITE" id="PS50961">
    <property type="entry name" value="HTH_LA"/>
    <property type="match status" value="1"/>
</dbReference>
<dbReference type="Pfam" id="PF05383">
    <property type="entry name" value="La"/>
    <property type="match status" value="1"/>
</dbReference>
<evidence type="ECO:0000256" key="2">
    <source>
        <dbReference type="PROSITE-ProRule" id="PRU00332"/>
    </source>
</evidence>
<name>A0A443PHJ1_9MAGN</name>
<dbReference type="OrthoDB" id="340227at2759"/>
<organism evidence="5 6">
    <name type="scientific">Cinnamomum micranthum f. kanehirae</name>
    <dbReference type="NCBI Taxonomy" id="337451"/>
    <lineage>
        <taxon>Eukaryota</taxon>
        <taxon>Viridiplantae</taxon>
        <taxon>Streptophyta</taxon>
        <taxon>Embryophyta</taxon>
        <taxon>Tracheophyta</taxon>
        <taxon>Spermatophyta</taxon>
        <taxon>Magnoliopsida</taxon>
        <taxon>Magnoliidae</taxon>
        <taxon>Laurales</taxon>
        <taxon>Lauraceae</taxon>
        <taxon>Cinnamomum</taxon>
    </lineage>
</organism>
<feature type="region of interest" description="Disordered" evidence="3">
    <location>
        <begin position="108"/>
        <end position="141"/>
    </location>
</feature>
<dbReference type="FunFam" id="1.10.10.10:FF:000131">
    <property type="entry name" value="la-related protein 1B isoform X2"/>
    <property type="match status" value="1"/>
</dbReference>
<feature type="compositionally biased region" description="Low complexity" evidence="3">
    <location>
        <begin position="127"/>
        <end position="140"/>
    </location>
</feature>
<dbReference type="PANTHER" id="PTHR22792">
    <property type="entry name" value="LUPUS LA PROTEIN-RELATED"/>
    <property type="match status" value="1"/>
</dbReference>
<feature type="compositionally biased region" description="Low complexity" evidence="3">
    <location>
        <begin position="51"/>
        <end position="69"/>
    </location>
</feature>
<dbReference type="STRING" id="337451.A0A443PHJ1"/>
<sequence>MDSPNSALSDHSSSIRPAWKKFPTGIPIPVMGDESWPSLTGPSNSNDQETSLSPSLSSAPMSCPSSVSDSDSEKVEKFAVELPTVSSPVISDSASASMASTSSVIVSENGDVGCPIQSPNPSPQPQPQTNQNRNPNPQFRRNLRNKNRRYYHQGGFNHSNGNMGFVPRPFNYYLNRPPGMMNGPGSFLPPPPPPYFPPSNLQSIPDYGVYYNPYFQDVYAPPHHATYHAPDFMNGISMYLEPHPSPPVAIYMQQYHVELHNALRKQIEYYFSHDNLLKDYYLRSKMDEEGWVSIQIIADFNRVKAITQDMYLILEALRPSTIIEVQRDKIRRRGDWMVWILTSGSSSTTRPTMDTLATRIQSMQLGKESRTVSTTSK</sequence>
<evidence type="ECO:0000313" key="5">
    <source>
        <dbReference type="EMBL" id="RWR90247.1"/>
    </source>
</evidence>
<dbReference type="AlphaFoldDB" id="A0A443PHJ1"/>
<dbReference type="InterPro" id="IPR036390">
    <property type="entry name" value="WH_DNA-bd_sf"/>
</dbReference>
<dbReference type="CDD" id="cd07323">
    <property type="entry name" value="LAM"/>
    <property type="match status" value="1"/>
</dbReference>
<feature type="compositionally biased region" description="Polar residues" evidence="3">
    <location>
        <begin position="37"/>
        <end position="50"/>
    </location>
</feature>
<dbReference type="InterPro" id="IPR045180">
    <property type="entry name" value="La_dom_prot"/>
</dbReference>
<dbReference type="GO" id="GO:0005737">
    <property type="term" value="C:cytoplasm"/>
    <property type="evidence" value="ECO:0007669"/>
    <property type="project" value="UniProtKB-ARBA"/>
</dbReference>
<feature type="region of interest" description="Disordered" evidence="3">
    <location>
        <begin position="1"/>
        <end position="75"/>
    </location>
</feature>
<keyword evidence="1 2" id="KW-0694">RNA-binding</keyword>
<evidence type="ECO:0000259" key="4">
    <source>
        <dbReference type="PROSITE" id="PS50961"/>
    </source>
</evidence>
<reference evidence="5 6" key="1">
    <citation type="journal article" date="2019" name="Nat. Plants">
        <title>Stout camphor tree genome fills gaps in understanding of flowering plant genome evolution.</title>
        <authorList>
            <person name="Chaw S.M."/>
            <person name="Liu Y.C."/>
            <person name="Wu Y.W."/>
            <person name="Wang H.Y."/>
            <person name="Lin C.I."/>
            <person name="Wu C.S."/>
            <person name="Ke H.M."/>
            <person name="Chang L.Y."/>
            <person name="Hsu C.Y."/>
            <person name="Yang H.T."/>
            <person name="Sudianto E."/>
            <person name="Hsu M.H."/>
            <person name="Wu K.P."/>
            <person name="Wang L.N."/>
            <person name="Leebens-Mack J.H."/>
            <person name="Tsai I.J."/>
        </authorList>
    </citation>
    <scope>NUCLEOTIDE SEQUENCE [LARGE SCALE GENOMIC DNA]</scope>
    <source>
        <strain evidence="6">cv. Chaw 1501</strain>
        <tissue evidence="5">Young leaves</tissue>
    </source>
</reference>
<evidence type="ECO:0000313" key="6">
    <source>
        <dbReference type="Proteomes" id="UP000283530"/>
    </source>
</evidence>
<dbReference type="PANTHER" id="PTHR22792:SF132">
    <property type="entry name" value="LA-RELATED PROTEIN 1"/>
    <property type="match status" value="1"/>
</dbReference>
<evidence type="ECO:0000256" key="3">
    <source>
        <dbReference type="SAM" id="MobiDB-lite"/>
    </source>
</evidence>
<comment type="caution">
    <text evidence="5">The sequence shown here is derived from an EMBL/GenBank/DDBJ whole genome shotgun (WGS) entry which is preliminary data.</text>
</comment>
<protein>
    <submittedName>
        <fullName evidence="5">La-related protein 1B-like protein</fullName>
    </submittedName>
</protein>
<feature type="compositionally biased region" description="Polar residues" evidence="3">
    <location>
        <begin position="1"/>
        <end position="15"/>
    </location>
</feature>
<feature type="domain" description="HTH La-type RNA-binding" evidence="4">
    <location>
        <begin position="253"/>
        <end position="342"/>
    </location>
</feature>
<keyword evidence="6" id="KW-1185">Reference proteome</keyword>
<dbReference type="SMART" id="SM00715">
    <property type="entry name" value="LA"/>
    <property type="match status" value="1"/>
</dbReference>
<dbReference type="InterPro" id="IPR006630">
    <property type="entry name" value="La_HTH"/>
</dbReference>
<dbReference type="EMBL" id="QPKB01000008">
    <property type="protein sequence ID" value="RWR90247.1"/>
    <property type="molecule type" value="Genomic_DNA"/>
</dbReference>
<accession>A0A443PHJ1</accession>
<evidence type="ECO:0000256" key="1">
    <source>
        <dbReference type="ARBA" id="ARBA00022884"/>
    </source>
</evidence>
<gene>
    <name evidence="5" type="ORF">CKAN_01933300</name>
</gene>
<dbReference type="GO" id="GO:0003723">
    <property type="term" value="F:RNA binding"/>
    <property type="evidence" value="ECO:0007669"/>
    <property type="project" value="UniProtKB-UniRule"/>
</dbReference>
<dbReference type="SUPFAM" id="SSF46785">
    <property type="entry name" value="Winged helix' DNA-binding domain"/>
    <property type="match status" value="1"/>
</dbReference>